<gene>
    <name evidence="2" type="ORF">HNR50_001286</name>
</gene>
<evidence type="ECO:0000313" key="3">
    <source>
        <dbReference type="Proteomes" id="UP000587760"/>
    </source>
</evidence>
<feature type="domain" description="DUF362" evidence="1">
    <location>
        <begin position="83"/>
        <end position="287"/>
    </location>
</feature>
<proteinExistence type="predicted"/>
<dbReference type="AlphaFoldDB" id="A0A841RAA7"/>
<name>A0A841RAA7_9SPIO</name>
<keyword evidence="3" id="KW-1185">Reference proteome</keyword>
<protein>
    <submittedName>
        <fullName evidence="2">Uncharacterized protein (DUF362 family)</fullName>
    </submittedName>
</protein>
<dbReference type="InterPro" id="IPR007160">
    <property type="entry name" value="DUF362"/>
</dbReference>
<evidence type="ECO:0000259" key="1">
    <source>
        <dbReference type="Pfam" id="PF04015"/>
    </source>
</evidence>
<comment type="caution">
    <text evidence="2">The sequence shown here is derived from an EMBL/GenBank/DDBJ whole genome shotgun (WGS) entry which is preliminary data.</text>
</comment>
<sequence>MGSLLQGSVSPQLKNNREKSCVIVSCAPELDYSRDYVALPKNYGTAAYFAREDVQAIRDTVFCNLDDLNEQTGFSEKIRNRRVLIKPNFVGVYHKAGFRDDDYPESTDPRVLDSIVEYVLQYTDDIIIVEGSGAPVTRVMAKINGTDRLVKFRKIRFEAVEEQPVDRYLLPKAQVMKEVYIPSLFSEVVRGEAFYISVPKMKTNLYTGVTLGFKNAMGSLSTHMRYRNHNYNINKKLVDLLYLFKPDLTVIDGIIGGEGNTPAPLDPVDARLIISGTNSVETDRVATRIMGIDPSTIELMNEADKLGFNDPDTVVIGGDIDPIPWRKADTSLISGNMAENFPHIRFLAGATKNGAPKPDSPENVDLKTIQAMEQVCPGGCLPSVIMTFEYYRYMKNFNPDRFRDAVVLIGAGSKIGESYYYFDKEGKAYSREEIKQLPGKKIAVGSCTSWMEGETDYYFEGCTAHVLKLTQGLNRALGVENPMIKTFLKKPAYVLEIFKIMRRRIKLVRRGIPVDVDLCLEDKIFEGRNLTEEEKTLDYIPIDIPLLSKADRKKQIKYIKDTLK</sequence>
<dbReference type="Pfam" id="PF04015">
    <property type="entry name" value="DUF362"/>
    <property type="match status" value="1"/>
</dbReference>
<organism evidence="2 3">
    <name type="scientific">Spirochaeta isovalerica</name>
    <dbReference type="NCBI Taxonomy" id="150"/>
    <lineage>
        <taxon>Bacteria</taxon>
        <taxon>Pseudomonadati</taxon>
        <taxon>Spirochaetota</taxon>
        <taxon>Spirochaetia</taxon>
        <taxon>Spirochaetales</taxon>
        <taxon>Spirochaetaceae</taxon>
        <taxon>Spirochaeta</taxon>
    </lineage>
</organism>
<dbReference type="RefSeq" id="WP_184745038.1">
    <property type="nucleotide sequence ID" value="NZ_JACHGJ010000002.1"/>
</dbReference>
<dbReference type="Proteomes" id="UP000587760">
    <property type="component" value="Unassembled WGS sequence"/>
</dbReference>
<dbReference type="EMBL" id="JACHGJ010000002">
    <property type="protein sequence ID" value="MBB6479628.1"/>
    <property type="molecule type" value="Genomic_DNA"/>
</dbReference>
<accession>A0A841RAA7</accession>
<reference evidence="2 3" key="1">
    <citation type="submission" date="2020-08" db="EMBL/GenBank/DDBJ databases">
        <title>Genomic Encyclopedia of Type Strains, Phase IV (KMG-IV): sequencing the most valuable type-strain genomes for metagenomic binning, comparative biology and taxonomic classification.</title>
        <authorList>
            <person name="Goeker M."/>
        </authorList>
    </citation>
    <scope>NUCLEOTIDE SEQUENCE [LARGE SCALE GENOMIC DNA]</scope>
    <source>
        <strain evidence="2 3">DSM 2461</strain>
    </source>
</reference>
<evidence type="ECO:0000313" key="2">
    <source>
        <dbReference type="EMBL" id="MBB6479628.1"/>
    </source>
</evidence>